<organism evidence="2 3">
    <name type="scientific">Mollisia scopiformis</name>
    <name type="common">Conifer needle endophyte fungus</name>
    <name type="synonym">Phialocephala scopiformis</name>
    <dbReference type="NCBI Taxonomy" id="149040"/>
    <lineage>
        <taxon>Eukaryota</taxon>
        <taxon>Fungi</taxon>
        <taxon>Dikarya</taxon>
        <taxon>Ascomycota</taxon>
        <taxon>Pezizomycotina</taxon>
        <taxon>Leotiomycetes</taxon>
        <taxon>Helotiales</taxon>
        <taxon>Mollisiaceae</taxon>
        <taxon>Mollisia</taxon>
    </lineage>
</organism>
<feature type="compositionally biased region" description="Polar residues" evidence="1">
    <location>
        <begin position="186"/>
        <end position="213"/>
    </location>
</feature>
<protein>
    <submittedName>
        <fullName evidence="2">Uncharacterized protein</fullName>
    </submittedName>
</protein>
<feature type="compositionally biased region" description="Acidic residues" evidence="1">
    <location>
        <begin position="251"/>
        <end position="263"/>
    </location>
</feature>
<feature type="compositionally biased region" description="Basic and acidic residues" evidence="1">
    <location>
        <begin position="535"/>
        <end position="551"/>
    </location>
</feature>
<evidence type="ECO:0000313" key="2">
    <source>
        <dbReference type="EMBL" id="KUJ14884.1"/>
    </source>
</evidence>
<feature type="compositionally biased region" description="Acidic residues" evidence="1">
    <location>
        <begin position="471"/>
        <end position="488"/>
    </location>
</feature>
<dbReference type="KEGG" id="psco:LY89DRAFT_735946"/>
<dbReference type="EMBL" id="KQ947419">
    <property type="protein sequence ID" value="KUJ14884.1"/>
    <property type="molecule type" value="Genomic_DNA"/>
</dbReference>
<dbReference type="InParanoid" id="A0A194X4A0"/>
<reference evidence="2 3" key="1">
    <citation type="submission" date="2015-10" db="EMBL/GenBank/DDBJ databases">
        <title>Full genome of DAOMC 229536 Phialocephala scopiformis, a fungal endophyte of spruce producing the potent anti-insectan compound rugulosin.</title>
        <authorList>
            <consortium name="DOE Joint Genome Institute"/>
            <person name="Walker A.K."/>
            <person name="Frasz S.L."/>
            <person name="Seifert K.A."/>
            <person name="Miller J.D."/>
            <person name="Mondo S.J."/>
            <person name="Labutti K."/>
            <person name="Lipzen A."/>
            <person name="Dockter R."/>
            <person name="Kennedy M."/>
            <person name="Grigoriev I.V."/>
            <person name="Spatafora J.W."/>
        </authorList>
    </citation>
    <scope>NUCLEOTIDE SEQUENCE [LARGE SCALE GENOMIC DNA]</scope>
    <source>
        <strain evidence="2 3">CBS 120377</strain>
    </source>
</reference>
<keyword evidence="3" id="KW-1185">Reference proteome</keyword>
<dbReference type="GeneID" id="28829790"/>
<accession>A0A194X4A0</accession>
<dbReference type="AlphaFoldDB" id="A0A194X4A0"/>
<dbReference type="OrthoDB" id="3552116at2759"/>
<dbReference type="Proteomes" id="UP000070700">
    <property type="component" value="Unassembled WGS sequence"/>
</dbReference>
<feature type="region of interest" description="Disordered" evidence="1">
    <location>
        <begin position="232"/>
        <end position="283"/>
    </location>
</feature>
<evidence type="ECO:0000313" key="3">
    <source>
        <dbReference type="Proteomes" id="UP000070700"/>
    </source>
</evidence>
<proteinExistence type="predicted"/>
<feature type="compositionally biased region" description="Acidic residues" evidence="1">
    <location>
        <begin position="161"/>
        <end position="171"/>
    </location>
</feature>
<sequence length="572" mass="64968">MREITGLFIGFDLSDAPSLRYLAAGLEYYRDGGRDENNPRLANLSPAQRASVQRIVDNMNNNNPLLTEIIDAFLDTPRGRAPILLGAGRDLRDYAHYAVTTPTTHDYQLAYIAWNTRVAMPYPGGRTAEEVEAIHLASMPVRRRLSQNPRTERSRKRTEPVDEDEADEDYEPETKSKKIKKAQRKTPGNSMASTSRGANTARRSGSSVANPPTSFRDPYLDRVEALHDEVAKYEQGEEDKKAKQVRFSQAESEDADEESDDMTAEPKPTLDRYSRHTPLKKPSYKAIDDGTIDKTPATLGVRDDKKLIIAFDTQKEDPEHPGEYLPEKQRVEFDYRKLHPEFDFANKKHIFQLNHWRRQLIKRNFGYIRKARGPWLEKEKGVMLDLMREQLQRNSYIKWRRLANAYNDRQYESLQEKGEKLVAKGVKKSVTSEDRWTPWRTSGAIKAISNKWPEYHELVSDMKAKRKSDGVEEAEYSDDDKEVPDPDPEVFGHKVQKEGSTSAKKSPGVGQQAPSHQGPSVGHEGDESSELSELSDSHIVEEDDNSGHPDTEDGDAEDGDGDAEMEDLYSAE</sequence>
<gene>
    <name evidence="2" type="ORF">LY89DRAFT_735946</name>
</gene>
<name>A0A194X4A0_MOLSC</name>
<feature type="compositionally biased region" description="Acidic residues" evidence="1">
    <location>
        <begin position="552"/>
        <end position="572"/>
    </location>
</feature>
<feature type="compositionally biased region" description="Basic and acidic residues" evidence="1">
    <location>
        <begin position="232"/>
        <end position="242"/>
    </location>
</feature>
<evidence type="ECO:0000256" key="1">
    <source>
        <dbReference type="SAM" id="MobiDB-lite"/>
    </source>
</evidence>
<feature type="region of interest" description="Disordered" evidence="1">
    <location>
        <begin position="142"/>
        <end position="217"/>
    </location>
</feature>
<dbReference type="RefSeq" id="XP_018069239.1">
    <property type="nucleotide sequence ID" value="XM_018220064.1"/>
</dbReference>
<feature type="region of interest" description="Disordered" evidence="1">
    <location>
        <begin position="462"/>
        <end position="572"/>
    </location>
</feature>